<reference evidence="6 7" key="1">
    <citation type="submission" date="2021-03" db="EMBL/GenBank/DDBJ databases">
        <title>Sequencing the genomes of 1000 actinobacteria strains.</title>
        <authorList>
            <person name="Klenk H.-P."/>
        </authorList>
    </citation>
    <scope>NUCLEOTIDE SEQUENCE [LARGE SCALE GENOMIC DNA]</scope>
    <source>
        <strain evidence="6 7">DSM 45516</strain>
    </source>
</reference>
<keyword evidence="7" id="KW-1185">Reference proteome</keyword>
<dbReference type="SUPFAM" id="SSF48498">
    <property type="entry name" value="Tetracyclin repressor-like, C-terminal domain"/>
    <property type="match status" value="1"/>
</dbReference>
<evidence type="ECO:0000256" key="3">
    <source>
        <dbReference type="ARBA" id="ARBA00023163"/>
    </source>
</evidence>
<dbReference type="Proteomes" id="UP001519325">
    <property type="component" value="Unassembled WGS sequence"/>
</dbReference>
<dbReference type="EMBL" id="JAGGMR010000001">
    <property type="protein sequence ID" value="MBP2189196.1"/>
    <property type="molecule type" value="Genomic_DNA"/>
</dbReference>
<name>A0ABS4QBW4_9NOCA</name>
<proteinExistence type="predicted"/>
<dbReference type="InterPro" id="IPR036271">
    <property type="entry name" value="Tet_transcr_reg_TetR-rel_C_sf"/>
</dbReference>
<dbReference type="PANTHER" id="PTHR30055:SF151">
    <property type="entry name" value="TRANSCRIPTIONAL REGULATORY PROTEIN"/>
    <property type="match status" value="1"/>
</dbReference>
<sequence>MPSPTTVELLWGIRERPKRGPKPALTLAGIVAEAIALADAEGLASLSMQRLAERLGYTKMSLYRYVPAKEQLTALMLDTALGAPPELLEAQPDSPRPWRECLRQWAVTLFARYNEHPWALDLAVGVRPMGPNELSWLEVALVALEGTGLTGPERLDTVVLINGHIRSLAQQSLGSTGGQLAEQVARQFEEMFAVAGAGYPAVRAAFAEEAAAAHRTGASDNTDDALRFGIGRILDGLAVLIAERAG</sequence>
<dbReference type="RefSeq" id="WP_209887518.1">
    <property type="nucleotide sequence ID" value="NZ_JAGGMR010000001.1"/>
</dbReference>
<evidence type="ECO:0000313" key="6">
    <source>
        <dbReference type="EMBL" id="MBP2189196.1"/>
    </source>
</evidence>
<evidence type="ECO:0000313" key="7">
    <source>
        <dbReference type="Proteomes" id="UP001519325"/>
    </source>
</evidence>
<keyword evidence="1" id="KW-0805">Transcription regulation</keyword>
<gene>
    <name evidence="6" type="ORF">BJ987_002097</name>
</gene>
<evidence type="ECO:0000259" key="5">
    <source>
        <dbReference type="PROSITE" id="PS50977"/>
    </source>
</evidence>
<dbReference type="InterPro" id="IPR050109">
    <property type="entry name" value="HTH-type_TetR-like_transc_reg"/>
</dbReference>
<evidence type="ECO:0000256" key="4">
    <source>
        <dbReference type="PROSITE-ProRule" id="PRU00335"/>
    </source>
</evidence>
<dbReference type="Gene3D" id="1.10.357.10">
    <property type="entry name" value="Tetracycline Repressor, domain 2"/>
    <property type="match status" value="1"/>
</dbReference>
<evidence type="ECO:0000256" key="1">
    <source>
        <dbReference type="ARBA" id="ARBA00023015"/>
    </source>
</evidence>
<dbReference type="InterPro" id="IPR004111">
    <property type="entry name" value="Repressor_TetR_C"/>
</dbReference>
<feature type="DNA-binding region" description="H-T-H motif" evidence="4">
    <location>
        <begin position="47"/>
        <end position="66"/>
    </location>
</feature>
<protein>
    <submittedName>
        <fullName evidence="6">AcrR family transcriptional regulator</fullName>
    </submittedName>
</protein>
<dbReference type="Gene3D" id="1.10.10.60">
    <property type="entry name" value="Homeodomain-like"/>
    <property type="match status" value="1"/>
</dbReference>
<dbReference type="PANTHER" id="PTHR30055">
    <property type="entry name" value="HTH-TYPE TRANSCRIPTIONAL REGULATOR RUTR"/>
    <property type="match status" value="1"/>
</dbReference>
<feature type="domain" description="HTH tetR-type" evidence="5">
    <location>
        <begin position="24"/>
        <end position="84"/>
    </location>
</feature>
<dbReference type="Pfam" id="PF02909">
    <property type="entry name" value="TetR_C_1"/>
    <property type="match status" value="1"/>
</dbReference>
<dbReference type="InterPro" id="IPR001647">
    <property type="entry name" value="HTH_TetR"/>
</dbReference>
<organism evidence="6 7">
    <name type="scientific">Nocardia goodfellowii</name>
    <dbReference type="NCBI Taxonomy" id="882446"/>
    <lineage>
        <taxon>Bacteria</taxon>
        <taxon>Bacillati</taxon>
        <taxon>Actinomycetota</taxon>
        <taxon>Actinomycetes</taxon>
        <taxon>Mycobacteriales</taxon>
        <taxon>Nocardiaceae</taxon>
        <taxon>Nocardia</taxon>
    </lineage>
</organism>
<evidence type="ECO:0000256" key="2">
    <source>
        <dbReference type="ARBA" id="ARBA00023125"/>
    </source>
</evidence>
<keyword evidence="3" id="KW-0804">Transcription</keyword>
<keyword evidence="2 4" id="KW-0238">DNA-binding</keyword>
<dbReference type="SUPFAM" id="SSF46689">
    <property type="entry name" value="Homeodomain-like"/>
    <property type="match status" value="1"/>
</dbReference>
<dbReference type="PROSITE" id="PS50977">
    <property type="entry name" value="HTH_TETR_2"/>
    <property type="match status" value="1"/>
</dbReference>
<comment type="caution">
    <text evidence="6">The sequence shown here is derived from an EMBL/GenBank/DDBJ whole genome shotgun (WGS) entry which is preliminary data.</text>
</comment>
<dbReference type="Pfam" id="PF00440">
    <property type="entry name" value="TetR_N"/>
    <property type="match status" value="1"/>
</dbReference>
<accession>A0ABS4QBW4</accession>
<dbReference type="InterPro" id="IPR009057">
    <property type="entry name" value="Homeodomain-like_sf"/>
</dbReference>